<dbReference type="PROSITE" id="PS51208">
    <property type="entry name" value="AUTOTRANSPORTER"/>
    <property type="match status" value="1"/>
</dbReference>
<dbReference type="InterPro" id="IPR036709">
    <property type="entry name" value="Autotransporte_beta_dom_sf"/>
</dbReference>
<evidence type="ECO:0000259" key="3">
    <source>
        <dbReference type="PROSITE" id="PS51208"/>
    </source>
</evidence>
<dbReference type="Gene3D" id="2.40.128.130">
    <property type="entry name" value="Autotransporter beta-domain"/>
    <property type="match status" value="1"/>
</dbReference>
<dbReference type="InterPro" id="IPR006315">
    <property type="entry name" value="OM_autotransptr_brl_dom"/>
</dbReference>
<dbReference type="InterPro" id="IPR013425">
    <property type="entry name" value="Autotrns_rpt"/>
</dbReference>
<feature type="region of interest" description="Disordered" evidence="2">
    <location>
        <begin position="1"/>
        <end position="24"/>
    </location>
</feature>
<evidence type="ECO:0000256" key="2">
    <source>
        <dbReference type="SAM" id="MobiDB-lite"/>
    </source>
</evidence>
<reference evidence="4" key="2">
    <citation type="journal article" date="2023" name="Syst. Appl. Microbiol.">
        <title>Govania unica gen. nov., sp. nov., a rare biosphere bacterium that represents a novel family in the class Alphaproteobacteria.</title>
        <authorList>
            <person name="Vandamme P."/>
            <person name="Peeters C."/>
            <person name="Hettiarachchi A."/>
            <person name="Cnockaert M."/>
            <person name="Carlier A."/>
        </authorList>
    </citation>
    <scope>NUCLEOTIDE SEQUENCE</scope>
    <source>
        <strain evidence="4">LMG 31809</strain>
    </source>
</reference>
<dbReference type="Pfam" id="PF03797">
    <property type="entry name" value="Autotransporter"/>
    <property type="match status" value="1"/>
</dbReference>
<dbReference type="InterPro" id="IPR012332">
    <property type="entry name" value="Autotransporter_pectin_lyase_C"/>
</dbReference>
<comment type="caution">
    <text evidence="4">The sequence shown here is derived from an EMBL/GenBank/DDBJ whole genome shotgun (WGS) entry which is preliminary data.</text>
</comment>
<proteinExistence type="predicted"/>
<dbReference type="Gene3D" id="2.160.20.20">
    <property type="match status" value="1"/>
</dbReference>
<dbReference type="SMART" id="SM00869">
    <property type="entry name" value="Autotransporter"/>
    <property type="match status" value="1"/>
</dbReference>
<evidence type="ECO:0000256" key="1">
    <source>
        <dbReference type="ARBA" id="ARBA00022729"/>
    </source>
</evidence>
<sequence>MTTLREKNNLDTHSRRISTAVPVPGDSVSLPRRSGTTLYLTTALVSVLATLCVGPQALAQAYMGNQETNGPFPSGVQDFFGFSKLNASVENAVSGGYQNFYDSSELNASANNTVSGGEQKFYNFSKLNASAENAISGGWQDFWDSSVLNASAKNAVSNGKQGFHDASNLNALVENAVSGGFQSFWDSSAINASVENAISGGTQDFYGNNVLNASAKNAVSGGSQRFLNNGVLNASTGNAVSGGTQGFWTHSTLNASAENSVSGGAQDFKNSSMLNATAKDAVSGGNQTFNDASVLSVYAANAVSGGDQTFNDASALNAYVANAISDGIQAFWSTSVLNASAENAISGGMQYFFDNSQLNASAENAVSGGMQYFHQNSMLLVTADDALTTNTALSFDKSSGGVGGSLVLFGHNTAVGRITSVVTGSGGIFNSGNVDAVLTVDSSLRGDSNFSGIIADVEGTGPGRLGLTKAGWGTLILSGENSYSLVTTILDGTLQLGDGGTSGSIDSDVVNYGVLAFDRSNELNFARVISGSGSVHQIGSGIITLTGDNSYTGGTRIDAGVLRVSRDENLGDASGGLSLDEGTLETTDSFDTSRAVTLTRAGTFYVASGTELGLTGVVSGDGDLVKTGDGTLRLVNFGNSYGDSLVQAGVLIGDVASISGRIGNAATVVFDQAVDASYSREIVGFGGTNGVMIKRGAGNLTLGGNSALNWTIESGGLKTAAERFVGNAAIASGASFTFDQSANASYSGVISGSGDFVKAGRSKLALTGDSSAFAGFTHVSAGLLSVNGKIGGSMSVDNGGIIGGSGTVGAGPNSRITIASGGTLAPGNSIGTLTIDGDLIFNRGALYAVEVDPQGSASDLIKVTGKAILNGGSVVHVGAGGPYNLRSTYRILAAGGGLSGRFDDVTSNFAFLTPELIYDYAGRTIDLALVRNNVSIASKAATVNQIATANAIDSSGISAAHPVFDAVIQLPDDKDLVRTGLDQLSGEIHASTKTVLIEDSRFVRDAATDRIRAALGGVAASSQSVMAHDDSGWQPVAATSERFTMWGQGFGAWGHANSDGNAARLDRSTGGFLLGGDTPVLDNWRLGMIVGISRTSFNVQDRRSSGTSDNYYLGLYGGRQWGSLGFRTGLAYSWNGIKTNRTVSFPGFSDSLKGKYAAGTVQAFGELGSRIDLSDVAFEPFVNLAYISLHTDGFAEQGGAAALHSNQQGIEKTFSTLGLRASTNVDLGDTNLIARGTLGWRHSFGDSTPLATHAFSTNDSFTVAGAPITRNAAVVEAGLDLNLSSTVTLGLSYQGQIASDAEQHGFKVNFSVKY</sequence>
<dbReference type="SUPFAM" id="SSF51126">
    <property type="entry name" value="Pectin lyase-like"/>
    <property type="match status" value="2"/>
</dbReference>
<dbReference type="Pfam" id="PF12951">
    <property type="entry name" value="PATR"/>
    <property type="match status" value="4"/>
</dbReference>
<accession>A0A9X3TZI2</accession>
<protein>
    <submittedName>
        <fullName evidence="4">Autotransporter domain-containing protein</fullName>
    </submittedName>
</protein>
<dbReference type="NCBIfam" id="TIGR01414">
    <property type="entry name" value="autotrans_barl"/>
    <property type="match status" value="1"/>
</dbReference>
<dbReference type="Proteomes" id="UP001141619">
    <property type="component" value="Unassembled WGS sequence"/>
</dbReference>
<dbReference type="NCBIfam" id="TIGR02601">
    <property type="entry name" value="autotrns_rpt"/>
    <property type="match status" value="2"/>
</dbReference>
<dbReference type="InterPro" id="IPR011050">
    <property type="entry name" value="Pectin_lyase_fold/virulence"/>
</dbReference>
<dbReference type="RefSeq" id="WP_274944022.1">
    <property type="nucleotide sequence ID" value="NZ_JANWOI010000003.1"/>
</dbReference>
<keyword evidence="1" id="KW-0732">Signal</keyword>
<evidence type="ECO:0000313" key="5">
    <source>
        <dbReference type="Proteomes" id="UP001141619"/>
    </source>
</evidence>
<dbReference type="SUPFAM" id="SSF103515">
    <property type="entry name" value="Autotransporter"/>
    <property type="match status" value="1"/>
</dbReference>
<name>A0A9X3TZI2_9PROT</name>
<feature type="compositionally biased region" description="Basic and acidic residues" evidence="2">
    <location>
        <begin position="1"/>
        <end position="14"/>
    </location>
</feature>
<evidence type="ECO:0000313" key="4">
    <source>
        <dbReference type="EMBL" id="MDA5194319.1"/>
    </source>
</evidence>
<organism evidence="4 5">
    <name type="scientific">Govanella unica</name>
    <dbReference type="NCBI Taxonomy" id="2975056"/>
    <lineage>
        <taxon>Bacteria</taxon>
        <taxon>Pseudomonadati</taxon>
        <taxon>Pseudomonadota</taxon>
        <taxon>Alphaproteobacteria</taxon>
        <taxon>Emcibacterales</taxon>
        <taxon>Govanellaceae</taxon>
        <taxon>Govanella</taxon>
    </lineage>
</organism>
<feature type="domain" description="Autotransporter" evidence="3">
    <location>
        <begin position="1038"/>
        <end position="1314"/>
    </location>
</feature>
<dbReference type="GO" id="GO:0019867">
    <property type="term" value="C:outer membrane"/>
    <property type="evidence" value="ECO:0007669"/>
    <property type="project" value="InterPro"/>
</dbReference>
<keyword evidence="5" id="KW-1185">Reference proteome</keyword>
<dbReference type="InterPro" id="IPR005546">
    <property type="entry name" value="Autotransporte_beta"/>
</dbReference>
<gene>
    <name evidence="4" type="ORF">NYP16_10190</name>
</gene>
<dbReference type="EMBL" id="JANWOI010000003">
    <property type="protein sequence ID" value="MDA5194319.1"/>
    <property type="molecule type" value="Genomic_DNA"/>
</dbReference>
<reference evidence="4" key="1">
    <citation type="submission" date="2022-08" db="EMBL/GenBank/DDBJ databases">
        <authorList>
            <person name="Vandamme P."/>
            <person name="Hettiarachchi A."/>
            <person name="Peeters C."/>
            <person name="Cnockaert M."/>
            <person name="Carlier A."/>
        </authorList>
    </citation>
    <scope>NUCLEOTIDE SEQUENCE</scope>
    <source>
        <strain evidence="4">LMG 31809</strain>
    </source>
</reference>